<dbReference type="InterPro" id="IPR037185">
    <property type="entry name" value="EmrE-like"/>
</dbReference>
<dbReference type="GO" id="GO:0016020">
    <property type="term" value="C:membrane"/>
    <property type="evidence" value="ECO:0007669"/>
    <property type="project" value="InterPro"/>
</dbReference>
<dbReference type="OrthoDB" id="6707471at2"/>
<feature type="transmembrane region" description="Helical" evidence="1">
    <location>
        <begin position="99"/>
        <end position="117"/>
    </location>
</feature>
<reference evidence="3 4" key="1">
    <citation type="submission" date="2016-08" db="EMBL/GenBank/DDBJ databases">
        <authorList>
            <person name="Seilhamer J.J."/>
        </authorList>
    </citation>
    <scope>NUCLEOTIDE SEQUENCE [LARGE SCALE GENOMIC DNA]</scope>
    <source>
        <strain evidence="3 4">PH27A</strain>
    </source>
</reference>
<sequence>MSAWIWITIGAALMQALRTSLQKHLSTLTSATTTTLARYFYALPLVWGYWAILAMNQTEITLHWTSRFWLYAVLAALAQILATLLMVRLFQQRNFAIGVAYAKTEAILVAVLGIVFFGDHLSGWGWCSVLVGSIGVWLLSPRINVTSAPMKARLWAFLLSPSAAIGVASGLCFALASLWLRQASLSLNEDAFFSAATTLAVMITIQWAIMVGHQLYQSPSQLKPLWQQWPLALGVGVTSLLGSMGWFTAMTLENPALVKTLGQVEFFFTLIIAMRIFKERFAWREWVGMVAIMLSILGILQL</sequence>
<evidence type="ECO:0000313" key="4">
    <source>
        <dbReference type="Proteomes" id="UP000094291"/>
    </source>
</evidence>
<keyword evidence="1" id="KW-0472">Membrane</keyword>
<protein>
    <recommendedName>
        <fullName evidence="2">EamA domain-containing protein</fullName>
    </recommendedName>
</protein>
<keyword evidence="1" id="KW-0812">Transmembrane</keyword>
<feature type="transmembrane region" description="Helical" evidence="1">
    <location>
        <begin position="123"/>
        <end position="140"/>
    </location>
</feature>
<feature type="transmembrane region" description="Helical" evidence="1">
    <location>
        <begin position="281"/>
        <end position="300"/>
    </location>
</feature>
<dbReference type="RefSeq" id="WP_068998229.1">
    <property type="nucleotide sequence ID" value="NZ_MDTQ01000001.1"/>
</dbReference>
<evidence type="ECO:0000256" key="1">
    <source>
        <dbReference type="SAM" id="Phobius"/>
    </source>
</evidence>
<evidence type="ECO:0000259" key="2">
    <source>
        <dbReference type="Pfam" id="PF00892"/>
    </source>
</evidence>
<dbReference type="SUPFAM" id="SSF103481">
    <property type="entry name" value="Multidrug resistance efflux transporter EmrE"/>
    <property type="match status" value="2"/>
</dbReference>
<keyword evidence="1" id="KW-1133">Transmembrane helix</keyword>
<dbReference type="InterPro" id="IPR000620">
    <property type="entry name" value="EamA_dom"/>
</dbReference>
<name>A0A1E2V9R1_9GAMM</name>
<feature type="domain" description="EamA" evidence="2">
    <location>
        <begin position="165"/>
        <end position="300"/>
    </location>
</feature>
<evidence type="ECO:0000313" key="3">
    <source>
        <dbReference type="EMBL" id="ODC03748.1"/>
    </source>
</evidence>
<accession>A0A1E2V9R1</accession>
<feature type="transmembrane region" description="Helical" evidence="1">
    <location>
        <begin position="152"/>
        <end position="179"/>
    </location>
</feature>
<dbReference type="EMBL" id="MDTQ01000001">
    <property type="protein sequence ID" value="ODC03748.1"/>
    <property type="molecule type" value="Genomic_DNA"/>
</dbReference>
<proteinExistence type="predicted"/>
<feature type="transmembrane region" description="Helical" evidence="1">
    <location>
        <begin position="191"/>
        <end position="210"/>
    </location>
</feature>
<dbReference type="Proteomes" id="UP000094291">
    <property type="component" value="Unassembled WGS sequence"/>
</dbReference>
<dbReference type="Pfam" id="PF00892">
    <property type="entry name" value="EamA"/>
    <property type="match status" value="1"/>
</dbReference>
<comment type="caution">
    <text evidence="3">The sequence shown here is derived from an EMBL/GenBank/DDBJ whole genome shotgun (WGS) entry which is preliminary data.</text>
</comment>
<gene>
    <name evidence="3" type="ORF">BFW38_09555</name>
</gene>
<keyword evidence="4" id="KW-1185">Reference proteome</keyword>
<feature type="transmembrane region" description="Helical" evidence="1">
    <location>
        <begin position="68"/>
        <end position="87"/>
    </location>
</feature>
<dbReference type="AlphaFoldDB" id="A0A1E2V9R1"/>
<organism evidence="3 4">
    <name type="scientific">Terasakiispira papahanaumokuakeensis</name>
    <dbReference type="NCBI Taxonomy" id="197479"/>
    <lineage>
        <taxon>Bacteria</taxon>
        <taxon>Pseudomonadati</taxon>
        <taxon>Pseudomonadota</taxon>
        <taxon>Gammaproteobacteria</taxon>
        <taxon>Oceanospirillales</taxon>
        <taxon>Terasakiispira</taxon>
    </lineage>
</organism>